<keyword evidence="2" id="KW-0288">FMN</keyword>
<reference evidence="7" key="2">
    <citation type="submission" date="2023-07" db="EMBL/GenBank/DDBJ databases">
        <title>Duganella aceri sp. nov., isolated from tree sap.</title>
        <authorList>
            <person name="Kim I.S."/>
        </authorList>
    </citation>
    <scope>NUCLEOTIDE SEQUENCE [LARGE SCALE GENOMIC DNA]</scope>
    <source>
        <strain evidence="7">SAP-35</strain>
    </source>
</reference>
<dbReference type="PANTHER" id="PTHR30011:SF16">
    <property type="entry name" value="C2H2 FINGER DOMAIN TRANSCRIPTION FACTOR (EUROFUNG)-RELATED"/>
    <property type="match status" value="1"/>
</dbReference>
<dbReference type="Gene3D" id="3.20.20.30">
    <property type="entry name" value="Luciferase-like domain"/>
    <property type="match status" value="1"/>
</dbReference>
<proteinExistence type="predicted"/>
<keyword evidence="3 6" id="KW-0560">Oxidoreductase</keyword>
<keyword evidence="7" id="KW-1185">Reference proteome</keyword>
<dbReference type="InterPro" id="IPR020020">
    <property type="entry name" value="Luciferase-type_oxidoreductase"/>
</dbReference>
<keyword evidence="1" id="KW-0285">Flavoprotein</keyword>
<accession>A0ABX0FHE3</accession>
<dbReference type="InterPro" id="IPR011251">
    <property type="entry name" value="Luciferase-like_dom"/>
</dbReference>
<evidence type="ECO:0000259" key="5">
    <source>
        <dbReference type="Pfam" id="PF00296"/>
    </source>
</evidence>
<dbReference type="InterPro" id="IPR036661">
    <property type="entry name" value="Luciferase-like_sf"/>
</dbReference>
<dbReference type="NCBIfam" id="TIGR03571">
    <property type="entry name" value="lucif_BA3436"/>
    <property type="match status" value="1"/>
</dbReference>
<evidence type="ECO:0000313" key="6">
    <source>
        <dbReference type="EMBL" id="NGZ83982.1"/>
    </source>
</evidence>
<evidence type="ECO:0000256" key="1">
    <source>
        <dbReference type="ARBA" id="ARBA00022630"/>
    </source>
</evidence>
<reference evidence="6 7" key="1">
    <citation type="submission" date="2020-01" db="EMBL/GenBank/DDBJ databases">
        <authorList>
            <person name="Lee S.D."/>
        </authorList>
    </citation>
    <scope>NUCLEOTIDE SEQUENCE [LARGE SCALE GENOMIC DNA]</scope>
    <source>
        <strain evidence="6 7">SAP-35</strain>
    </source>
</reference>
<dbReference type="EMBL" id="JAADJT010000002">
    <property type="protein sequence ID" value="NGZ83982.1"/>
    <property type="molecule type" value="Genomic_DNA"/>
</dbReference>
<gene>
    <name evidence="6" type="ORF">GW587_06895</name>
</gene>
<evidence type="ECO:0000313" key="7">
    <source>
        <dbReference type="Proteomes" id="UP000666369"/>
    </source>
</evidence>
<dbReference type="SUPFAM" id="SSF51679">
    <property type="entry name" value="Bacterial luciferase-like"/>
    <property type="match status" value="1"/>
</dbReference>
<dbReference type="Proteomes" id="UP000666369">
    <property type="component" value="Unassembled WGS sequence"/>
</dbReference>
<evidence type="ECO:0000256" key="3">
    <source>
        <dbReference type="ARBA" id="ARBA00023002"/>
    </source>
</evidence>
<organism evidence="6 7">
    <name type="scientific">Duganella aceris</name>
    <dbReference type="NCBI Taxonomy" id="2703883"/>
    <lineage>
        <taxon>Bacteria</taxon>
        <taxon>Pseudomonadati</taxon>
        <taxon>Pseudomonadota</taxon>
        <taxon>Betaproteobacteria</taxon>
        <taxon>Burkholderiales</taxon>
        <taxon>Oxalobacteraceae</taxon>
        <taxon>Telluria group</taxon>
        <taxon>Duganella</taxon>
    </lineage>
</organism>
<dbReference type="PANTHER" id="PTHR30011">
    <property type="entry name" value="ALKANESULFONATE MONOOXYGENASE-RELATED"/>
    <property type="match status" value="1"/>
</dbReference>
<evidence type="ECO:0000256" key="4">
    <source>
        <dbReference type="ARBA" id="ARBA00023033"/>
    </source>
</evidence>
<feature type="domain" description="Luciferase-like" evidence="5">
    <location>
        <begin position="30"/>
        <end position="242"/>
    </location>
</feature>
<name>A0ABX0FHE3_9BURK</name>
<dbReference type="EC" id="1.-.-.-" evidence="6"/>
<comment type="caution">
    <text evidence="6">The sequence shown here is derived from an EMBL/GenBank/DDBJ whole genome shotgun (WGS) entry which is preliminary data.</text>
</comment>
<keyword evidence="4" id="KW-0503">Monooxygenase</keyword>
<dbReference type="RefSeq" id="WP_166100285.1">
    <property type="nucleotide sequence ID" value="NZ_JAADJT010000002.1"/>
</dbReference>
<sequence length="324" mass="34426">MNQLAVAPGFNRAYADVLQSGLTLGLMTPAPMPAAAPADPGQAQALARIAEAQGFAALWTRDVPLMIEQEGNVSALDDPFVWLAMLAGATERIAIGTAAAVLPLRHPLHLAKAALSLDRISGGRFILGLGSGDRPAEFAAFGKDVADSATLYRDAWHIVRAALSPDAEAHAALLAHTNGHEILPRAGTRIPMIGVGTSRQSLQWIAANADGWASYHREEERQAGRIGLWQQALAERGNGVAKPFLQSLNLDLLEDPGAAAQAIPLGLRGGRSALIEYLRRLAPMGVAHVIINVSAGPRPVRSVLEEIGEHVIPLLPGERRFREN</sequence>
<dbReference type="GO" id="GO:0016491">
    <property type="term" value="F:oxidoreductase activity"/>
    <property type="evidence" value="ECO:0007669"/>
    <property type="project" value="UniProtKB-KW"/>
</dbReference>
<dbReference type="InterPro" id="IPR051260">
    <property type="entry name" value="Diverse_substr_monoxygenases"/>
</dbReference>
<evidence type="ECO:0000256" key="2">
    <source>
        <dbReference type="ARBA" id="ARBA00022643"/>
    </source>
</evidence>
<dbReference type="Pfam" id="PF00296">
    <property type="entry name" value="Bac_luciferase"/>
    <property type="match status" value="1"/>
</dbReference>
<protein>
    <submittedName>
        <fullName evidence="6">TIGR03571 family LLM class oxidoreductase</fullName>
        <ecNumber evidence="6">1.-.-.-</ecNumber>
    </submittedName>
</protein>